<evidence type="ECO:0000256" key="6">
    <source>
        <dbReference type="SAM" id="MobiDB-lite"/>
    </source>
</evidence>
<evidence type="ECO:0000256" key="7">
    <source>
        <dbReference type="SAM" id="Phobius"/>
    </source>
</evidence>
<evidence type="ECO:0000313" key="9">
    <source>
        <dbReference type="Proteomes" id="UP000176723"/>
    </source>
</evidence>
<dbReference type="PANTHER" id="PTHR47245">
    <property type="entry name" value="PEPTIDYLPROLYL ISOMERASE"/>
    <property type="match status" value="1"/>
</dbReference>
<dbReference type="InterPro" id="IPR027304">
    <property type="entry name" value="Trigger_fact/SurA_dom_sf"/>
</dbReference>
<dbReference type="Proteomes" id="UP000176723">
    <property type="component" value="Unassembled WGS sequence"/>
</dbReference>
<dbReference type="InterPro" id="IPR050245">
    <property type="entry name" value="PrsA_foldase"/>
</dbReference>
<comment type="caution">
    <text evidence="8">The sequence shown here is derived from an EMBL/GenBank/DDBJ whole genome shotgun (WGS) entry which is preliminary data.</text>
</comment>
<dbReference type="PANTHER" id="PTHR47245:SF1">
    <property type="entry name" value="FOLDASE PROTEIN PRSA"/>
    <property type="match status" value="1"/>
</dbReference>
<gene>
    <name evidence="8" type="ORF">A3A65_04680</name>
</gene>
<evidence type="ECO:0000256" key="5">
    <source>
        <dbReference type="ARBA" id="ARBA00023235"/>
    </source>
</evidence>
<dbReference type="STRING" id="1797593.A3A65_04680"/>
<evidence type="ECO:0000313" key="8">
    <source>
        <dbReference type="EMBL" id="OGY22421.1"/>
    </source>
</evidence>
<accession>A0A1G1W454</accession>
<dbReference type="AlphaFoldDB" id="A0A1G1W454"/>
<sequence length="256" mass="29227">MQSLKNPGTIAALKEERNMATERKRRTGKKRTRTSRRKTEAKSLMPQNSMPNSRLDIVKNSLKKKHTLRMAIIAAVLIVLGTFALKYRYFLVPATVNGQPIFAWDYVAKLHQLAGEQILNQLISERVILQEATKNSVSVSPEEFDTEVKKVEDQLTQSGGLDTFLTSQAMSRKEFDSQMRLSLLVKKLVETEVSVSDDEINKEYTENATDYTDMDENQAKQKIQLNLREQKIQEEITPWLEGLKTNANIQILLPSK</sequence>
<organism evidence="8 9">
    <name type="scientific">Candidatus Chisholmbacteria bacterium RIFCSPLOWO2_01_FULL_49_14</name>
    <dbReference type="NCBI Taxonomy" id="1797593"/>
    <lineage>
        <taxon>Bacteria</taxon>
        <taxon>Candidatus Chisholmiibacteriota</taxon>
    </lineage>
</organism>
<evidence type="ECO:0000256" key="3">
    <source>
        <dbReference type="ARBA" id="ARBA00022729"/>
    </source>
</evidence>
<keyword evidence="7" id="KW-0812">Transmembrane</keyword>
<dbReference type="SUPFAM" id="SSF109998">
    <property type="entry name" value="Triger factor/SurA peptide-binding domain-like"/>
    <property type="match status" value="1"/>
</dbReference>
<keyword evidence="7" id="KW-0472">Membrane</keyword>
<feature type="compositionally biased region" description="Basic residues" evidence="6">
    <location>
        <begin position="23"/>
        <end position="36"/>
    </location>
</feature>
<feature type="compositionally biased region" description="Basic and acidic residues" evidence="6">
    <location>
        <begin position="13"/>
        <end position="22"/>
    </location>
</feature>
<keyword evidence="3" id="KW-0732">Signal</keyword>
<evidence type="ECO:0000256" key="1">
    <source>
        <dbReference type="ARBA" id="ARBA00000971"/>
    </source>
</evidence>
<dbReference type="GO" id="GO:0003755">
    <property type="term" value="F:peptidyl-prolyl cis-trans isomerase activity"/>
    <property type="evidence" value="ECO:0007669"/>
    <property type="project" value="UniProtKB-KW"/>
</dbReference>
<dbReference type="EMBL" id="MHCL01000003">
    <property type="protein sequence ID" value="OGY22421.1"/>
    <property type="molecule type" value="Genomic_DNA"/>
</dbReference>
<dbReference type="EC" id="5.2.1.8" evidence="2"/>
<comment type="catalytic activity">
    <reaction evidence="1">
        <text>[protein]-peptidylproline (omega=180) = [protein]-peptidylproline (omega=0)</text>
        <dbReference type="Rhea" id="RHEA:16237"/>
        <dbReference type="Rhea" id="RHEA-COMP:10747"/>
        <dbReference type="Rhea" id="RHEA-COMP:10748"/>
        <dbReference type="ChEBI" id="CHEBI:83833"/>
        <dbReference type="ChEBI" id="CHEBI:83834"/>
        <dbReference type="EC" id="5.2.1.8"/>
    </reaction>
</comment>
<evidence type="ECO:0000256" key="4">
    <source>
        <dbReference type="ARBA" id="ARBA00023110"/>
    </source>
</evidence>
<proteinExistence type="predicted"/>
<reference evidence="8 9" key="1">
    <citation type="journal article" date="2016" name="Nat. Commun.">
        <title>Thousands of microbial genomes shed light on interconnected biogeochemical processes in an aquifer system.</title>
        <authorList>
            <person name="Anantharaman K."/>
            <person name="Brown C.T."/>
            <person name="Hug L.A."/>
            <person name="Sharon I."/>
            <person name="Castelle C.J."/>
            <person name="Probst A.J."/>
            <person name="Thomas B.C."/>
            <person name="Singh A."/>
            <person name="Wilkins M.J."/>
            <person name="Karaoz U."/>
            <person name="Brodie E.L."/>
            <person name="Williams K.H."/>
            <person name="Hubbard S.S."/>
            <person name="Banfield J.F."/>
        </authorList>
    </citation>
    <scope>NUCLEOTIDE SEQUENCE [LARGE SCALE GENOMIC DNA]</scope>
</reference>
<keyword evidence="4" id="KW-0697">Rotamase</keyword>
<protein>
    <recommendedName>
        <fullName evidence="2">peptidylprolyl isomerase</fullName>
        <ecNumber evidence="2">5.2.1.8</ecNumber>
    </recommendedName>
</protein>
<keyword evidence="5" id="KW-0413">Isomerase</keyword>
<feature type="transmembrane region" description="Helical" evidence="7">
    <location>
        <begin position="67"/>
        <end position="85"/>
    </location>
</feature>
<feature type="region of interest" description="Disordered" evidence="6">
    <location>
        <begin position="1"/>
        <end position="50"/>
    </location>
</feature>
<name>A0A1G1W454_9BACT</name>
<evidence type="ECO:0000256" key="2">
    <source>
        <dbReference type="ARBA" id="ARBA00013194"/>
    </source>
</evidence>
<keyword evidence="7" id="KW-1133">Transmembrane helix</keyword>
<dbReference type="Gene3D" id="1.10.4030.10">
    <property type="entry name" value="Porin chaperone SurA, peptide-binding domain"/>
    <property type="match status" value="1"/>
</dbReference>
<dbReference type="Pfam" id="PF13624">
    <property type="entry name" value="SurA_N_3"/>
    <property type="match status" value="1"/>
</dbReference>